<keyword evidence="7" id="KW-0472">Membrane</keyword>
<evidence type="ECO:0000256" key="7">
    <source>
        <dbReference type="SAM" id="Phobius"/>
    </source>
</evidence>
<proteinExistence type="inferred from homology"/>
<evidence type="ECO:0000313" key="9">
    <source>
        <dbReference type="EMBL" id="KAI3919648.1"/>
    </source>
</evidence>
<dbReference type="GO" id="GO:0031428">
    <property type="term" value="C:box C/D methylation guide snoRNP complex"/>
    <property type="evidence" value="ECO:0007669"/>
    <property type="project" value="InterPro"/>
</dbReference>
<keyword evidence="7" id="KW-1133">Transmembrane helix</keyword>
<dbReference type="GO" id="GO:0030515">
    <property type="term" value="F:snoRNA binding"/>
    <property type="evidence" value="ECO:0007669"/>
    <property type="project" value="InterPro"/>
</dbReference>
<dbReference type="PANTHER" id="PTHR10894:SF0">
    <property type="entry name" value="NUCLEOLAR PROTEIN 56"/>
    <property type="match status" value="1"/>
</dbReference>
<feature type="compositionally biased region" description="Basic and acidic residues" evidence="6">
    <location>
        <begin position="358"/>
        <end position="379"/>
    </location>
</feature>
<evidence type="ECO:0000256" key="1">
    <source>
        <dbReference type="ARBA" id="ARBA00004604"/>
    </source>
</evidence>
<dbReference type="GO" id="GO:0042254">
    <property type="term" value="P:ribosome biogenesis"/>
    <property type="evidence" value="ECO:0007669"/>
    <property type="project" value="UniProtKB-KW"/>
</dbReference>
<keyword evidence="4" id="KW-0539">Nucleus</keyword>
<evidence type="ECO:0000256" key="3">
    <source>
        <dbReference type="ARBA" id="ARBA00022517"/>
    </source>
</evidence>
<comment type="caution">
    <text evidence="9">The sequence shown here is derived from an EMBL/GenBank/DDBJ whole genome shotgun (WGS) entry which is preliminary data.</text>
</comment>
<evidence type="ECO:0000256" key="2">
    <source>
        <dbReference type="ARBA" id="ARBA00009211"/>
    </source>
</evidence>
<dbReference type="InterPro" id="IPR045056">
    <property type="entry name" value="Nop56/Nop58"/>
</dbReference>
<keyword evidence="10" id="KW-1185">Reference proteome</keyword>
<dbReference type="Gene3D" id="1.10.287.4070">
    <property type="match status" value="1"/>
</dbReference>
<dbReference type="Pfam" id="PF08156">
    <property type="entry name" value="NOP5NT"/>
    <property type="match status" value="1"/>
</dbReference>
<evidence type="ECO:0000259" key="8">
    <source>
        <dbReference type="SMART" id="SM00931"/>
    </source>
</evidence>
<dbReference type="InterPro" id="IPR012974">
    <property type="entry name" value="NOP58/56_N"/>
</dbReference>
<keyword evidence="7" id="KW-0812">Transmembrane</keyword>
<dbReference type="SUPFAM" id="SSF89124">
    <property type="entry name" value="Nop domain"/>
    <property type="match status" value="1"/>
</dbReference>
<dbReference type="PANTHER" id="PTHR10894">
    <property type="entry name" value="NUCLEOLAR PROTEIN 5 NUCLEOLAR PROTEIN NOP5 NOP58"/>
    <property type="match status" value="1"/>
</dbReference>
<comment type="similarity">
    <text evidence="2">Belongs to the NOP5/NOP56 family.</text>
</comment>
<dbReference type="Pfam" id="PF01798">
    <property type="entry name" value="Nop"/>
    <property type="match status" value="1"/>
</dbReference>
<name>A0AAD4XJI1_9MAGN</name>
<dbReference type="EMBL" id="JAJJMB010008871">
    <property type="protein sequence ID" value="KAI3919648.1"/>
    <property type="molecule type" value="Genomic_DNA"/>
</dbReference>
<dbReference type="Proteomes" id="UP001202328">
    <property type="component" value="Unassembled WGS sequence"/>
</dbReference>
<dbReference type="GO" id="GO:0032040">
    <property type="term" value="C:small-subunit processome"/>
    <property type="evidence" value="ECO:0007669"/>
    <property type="project" value="InterPro"/>
</dbReference>
<feature type="region of interest" description="Disordered" evidence="6">
    <location>
        <begin position="358"/>
        <end position="411"/>
    </location>
</feature>
<evidence type="ECO:0000256" key="5">
    <source>
        <dbReference type="ARBA" id="ARBA00040742"/>
    </source>
</evidence>
<evidence type="ECO:0000256" key="6">
    <source>
        <dbReference type="SAM" id="MobiDB-lite"/>
    </source>
</evidence>
<protein>
    <recommendedName>
        <fullName evidence="5">Nucleolar protein 56</fullName>
    </recommendedName>
</protein>
<dbReference type="InterPro" id="IPR012976">
    <property type="entry name" value="NOSIC"/>
</dbReference>
<keyword evidence="3" id="KW-0690">Ribosome biogenesis</keyword>
<dbReference type="InterPro" id="IPR036070">
    <property type="entry name" value="Nop_dom_sf"/>
</dbReference>
<accession>A0AAD4XJI1</accession>
<dbReference type="AlphaFoldDB" id="A0AAD4XJI1"/>
<dbReference type="InterPro" id="IPR002687">
    <property type="entry name" value="Nop_dom"/>
</dbReference>
<organism evidence="9 10">
    <name type="scientific">Papaver atlanticum</name>
    <dbReference type="NCBI Taxonomy" id="357466"/>
    <lineage>
        <taxon>Eukaryota</taxon>
        <taxon>Viridiplantae</taxon>
        <taxon>Streptophyta</taxon>
        <taxon>Embryophyta</taxon>
        <taxon>Tracheophyta</taxon>
        <taxon>Spermatophyta</taxon>
        <taxon>Magnoliopsida</taxon>
        <taxon>Ranunculales</taxon>
        <taxon>Papaveraceae</taxon>
        <taxon>Papaveroideae</taxon>
        <taxon>Papaver</taxon>
    </lineage>
</organism>
<gene>
    <name evidence="9" type="ORF">MKW98_031781</name>
</gene>
<reference evidence="9" key="1">
    <citation type="submission" date="2022-04" db="EMBL/GenBank/DDBJ databases">
        <title>A functionally conserved STORR gene fusion in Papaver species that diverged 16.8 million years ago.</title>
        <authorList>
            <person name="Catania T."/>
        </authorList>
    </citation>
    <scope>NUCLEOTIDE SEQUENCE</scope>
    <source>
        <strain evidence="9">S-188037</strain>
    </source>
</reference>
<dbReference type="SMART" id="SM00931">
    <property type="entry name" value="NOSIC"/>
    <property type="match status" value="1"/>
</dbReference>
<evidence type="ECO:0000256" key="4">
    <source>
        <dbReference type="ARBA" id="ARBA00023242"/>
    </source>
</evidence>
<feature type="transmembrane region" description="Helical" evidence="7">
    <location>
        <begin position="418"/>
        <end position="437"/>
    </location>
</feature>
<evidence type="ECO:0000313" key="10">
    <source>
        <dbReference type="Proteomes" id="UP001202328"/>
    </source>
</evidence>
<feature type="compositionally biased region" description="Basic residues" evidence="6">
    <location>
        <begin position="396"/>
        <end position="410"/>
    </location>
</feature>
<sequence length="440" mass="49296">MALYLLFEATSGYSLIQAYGIDDIGRNTEAVRNSVTDVNAFAEVVQIVAFSPFDSALDALNQYNAVSEGLMTEELRNFLQLKLPKVRKGEKPDISLGVADPKIGSQIFEETKIPCQSDEFILELLRGVRFHYDTLISDFEQSALSGCLGHSDSRDEETFDVNQVGDRVIEAIFELDNLDKEINTSSTRLRLWYSRHFPELFDIVNDNHLYAEVVNYIENKSELSEDKIPGLTEILGDDEDKAKEIVEAAKASKGKDLSPCDLFNVKNFSQRVIKLAGYRKTLHEYLVYKMNDIAPDVAFVMGEIVGASHAGHDIASHNDCFSETNFAVFREKFHEQVEARLGFCDVNMMKAAINIDEKKSSNETETKGEVELIDEDKSAAKSTNGDASVEDVGTEKKKKNRNNKKNKNKKEKGTSLCLPYTLAAALTCAYILLVFVFRVV</sequence>
<feature type="domain" description="NOSIC" evidence="8">
    <location>
        <begin position="167"/>
        <end position="219"/>
    </location>
</feature>
<comment type="subcellular location">
    <subcellularLocation>
        <location evidence="1">Nucleus</location>
        <location evidence="1">Nucleolus</location>
    </subcellularLocation>
</comment>